<keyword evidence="2" id="KW-1185">Reference proteome</keyword>
<proteinExistence type="predicted"/>
<dbReference type="OrthoDB" id="9807742at2"/>
<reference evidence="1 2" key="1">
    <citation type="submission" date="2016-10" db="EMBL/GenBank/DDBJ databases">
        <authorList>
            <person name="de Groot N.N."/>
        </authorList>
    </citation>
    <scope>NUCLEOTIDE SEQUENCE [LARGE SCALE GENOMIC DNA]</scope>
    <source>
        <strain evidence="1 2">DSM 15345</strain>
    </source>
</reference>
<dbReference type="InterPro" id="IPR023214">
    <property type="entry name" value="HAD_sf"/>
</dbReference>
<dbReference type="STRING" id="89524.SAMN05444370_101180"/>
<accession>A0A1H3VMW5</accession>
<organism evidence="1 2">
    <name type="scientific">Rubrimonas cliftonensis</name>
    <dbReference type="NCBI Taxonomy" id="89524"/>
    <lineage>
        <taxon>Bacteria</taxon>
        <taxon>Pseudomonadati</taxon>
        <taxon>Pseudomonadota</taxon>
        <taxon>Alphaproteobacteria</taxon>
        <taxon>Rhodobacterales</taxon>
        <taxon>Paracoccaceae</taxon>
        <taxon>Rubrimonas</taxon>
    </lineage>
</organism>
<dbReference type="SUPFAM" id="SSF56784">
    <property type="entry name" value="HAD-like"/>
    <property type="match status" value="1"/>
</dbReference>
<gene>
    <name evidence="1" type="ORF">SAMN05444370_101180</name>
</gene>
<dbReference type="EMBL" id="FNQM01000001">
    <property type="protein sequence ID" value="SDZ75458.1"/>
    <property type="molecule type" value="Genomic_DNA"/>
</dbReference>
<dbReference type="AlphaFoldDB" id="A0A1H3VMW5"/>
<sequence length="216" mass="23575">MAQPEAMVFDIGDVLVKWDPAPLYRRLIPDDAARAHFFAEIMPPEVNAGFDRGEPMPEGVERHAAKHPEHAHLIRAWWTSWPETIGPAIDGSVACLRALKAKGAPVYGLTNFASDTLAIAREMFPFLNEFDVCVVSAEVKANKPEPEIYAALEAAVPHAPETLFFTDDKPYNIAAAEARGWRGHHFTGADGLHDALIAAGLLTRAEIDAALGEMRA</sequence>
<evidence type="ECO:0000313" key="1">
    <source>
        <dbReference type="EMBL" id="SDZ75458.1"/>
    </source>
</evidence>
<dbReference type="PANTHER" id="PTHR43611:SF3">
    <property type="entry name" value="FLAVIN MONONUCLEOTIDE HYDROLASE 1, CHLOROPLATIC"/>
    <property type="match status" value="1"/>
</dbReference>
<dbReference type="NCBIfam" id="TIGR01509">
    <property type="entry name" value="HAD-SF-IA-v3"/>
    <property type="match status" value="1"/>
</dbReference>
<evidence type="ECO:0000313" key="2">
    <source>
        <dbReference type="Proteomes" id="UP000198703"/>
    </source>
</evidence>
<protein>
    <submittedName>
        <fullName evidence="1">2-haloacid dehalogenase</fullName>
    </submittedName>
</protein>
<dbReference type="InterPro" id="IPR006439">
    <property type="entry name" value="HAD-SF_hydro_IA"/>
</dbReference>
<dbReference type="Gene3D" id="3.40.50.1000">
    <property type="entry name" value="HAD superfamily/HAD-like"/>
    <property type="match status" value="1"/>
</dbReference>
<name>A0A1H3VMW5_9RHOB</name>
<dbReference type="Proteomes" id="UP000198703">
    <property type="component" value="Unassembled WGS sequence"/>
</dbReference>
<dbReference type="Pfam" id="PF00702">
    <property type="entry name" value="Hydrolase"/>
    <property type="match status" value="1"/>
</dbReference>
<dbReference type="PANTHER" id="PTHR43611">
    <property type="entry name" value="ALPHA-D-GLUCOSE 1-PHOSPHATE PHOSPHATASE"/>
    <property type="match status" value="1"/>
</dbReference>
<dbReference type="RefSeq" id="WP_093247596.1">
    <property type="nucleotide sequence ID" value="NZ_FNQM01000001.1"/>
</dbReference>
<dbReference type="Gene3D" id="1.10.150.240">
    <property type="entry name" value="Putative phosphatase, domain 2"/>
    <property type="match status" value="1"/>
</dbReference>
<dbReference type="InterPro" id="IPR023198">
    <property type="entry name" value="PGP-like_dom2"/>
</dbReference>
<dbReference type="InterPro" id="IPR036412">
    <property type="entry name" value="HAD-like_sf"/>
</dbReference>
<dbReference type="PRINTS" id="PR00413">
    <property type="entry name" value="HADHALOGNASE"/>
</dbReference>